<name>A0A124E2M1_MYCCR</name>
<accession>A0A124E2M1</accession>
<proteinExistence type="predicted"/>
<reference evidence="2" key="1">
    <citation type="journal article" date="2016" name="Genome Announc.">
        <title>Draft Genome Sequences of Five Rapidly Growing Mycobacterium Species, M. thermoresistibile, M. fortuitum subsp. acetamidolyticum, M. canariasense, M. brisbanense, and M. novocastrense.</title>
        <authorList>
            <person name="Katahira K."/>
            <person name="Ogura Y."/>
            <person name="Gotoh Y."/>
            <person name="Hayashi T."/>
        </authorList>
    </citation>
    <scope>NUCLEOTIDE SEQUENCE [LARGE SCALE GENOMIC DNA]</scope>
    <source>
        <strain evidence="2">JCM15298</strain>
    </source>
</reference>
<organism evidence="1 2">
    <name type="scientific">Mycolicibacterium canariasense</name>
    <name type="common">Mycobacterium canariasense</name>
    <dbReference type="NCBI Taxonomy" id="228230"/>
    <lineage>
        <taxon>Bacteria</taxon>
        <taxon>Bacillati</taxon>
        <taxon>Actinomycetota</taxon>
        <taxon>Actinomycetes</taxon>
        <taxon>Mycobacteriales</taxon>
        <taxon>Mycobacteriaceae</taxon>
        <taxon>Mycolicibacterium</taxon>
    </lineage>
</organism>
<dbReference type="STRING" id="228230.RMCC_4211"/>
<dbReference type="AlphaFoldDB" id="A0A124E2M1"/>
<dbReference type="Pfam" id="PF19457">
    <property type="entry name" value="DUF5994"/>
    <property type="match status" value="1"/>
</dbReference>
<protein>
    <submittedName>
        <fullName evidence="1">Uncharacterized protein</fullName>
    </submittedName>
</protein>
<keyword evidence="2" id="KW-1185">Reference proteome</keyword>
<reference evidence="2" key="2">
    <citation type="submission" date="2016-02" db="EMBL/GenBank/DDBJ databases">
        <title>Draft genome sequence of five rapidly growing Mycobacterium species.</title>
        <authorList>
            <person name="Katahira K."/>
            <person name="Gotou Y."/>
            <person name="Iida K."/>
            <person name="Ogura Y."/>
            <person name="Hayashi T."/>
        </authorList>
    </citation>
    <scope>NUCLEOTIDE SEQUENCE [LARGE SCALE GENOMIC DNA]</scope>
    <source>
        <strain evidence="2">JCM15298</strain>
    </source>
</reference>
<gene>
    <name evidence="1" type="ORF">RMCC_4211</name>
</gene>
<sequence length="217" mass="23961">MPDQCAIVVRTARIEHNAPHEERLRMSGSRASGEHVDGAWWPRSYRLTDELPDLLTAVEGRLGPVALVGYGRARWTDTAAQFIADGRTIQLLGLSGEDSESLIIIGEDGHHLTLRVIAPDTAQEAAFLALDAVPRRATTGAEAAVARSVVEVARKLADHEGCDDAERDAEILDWCREAAAQFDDARIQTFVPILVEHIVNNRIFRERHDRARGAEQD</sequence>
<dbReference type="InterPro" id="IPR046036">
    <property type="entry name" value="DUF5994"/>
</dbReference>
<dbReference type="NCBIfam" id="NF046112">
    <property type="entry name" value="MSMEG_6209_Nter"/>
    <property type="match status" value="1"/>
</dbReference>
<comment type="caution">
    <text evidence="1">The sequence shown here is derived from an EMBL/GenBank/DDBJ whole genome shotgun (WGS) entry which is preliminary data.</text>
</comment>
<dbReference type="EMBL" id="BCSY01000070">
    <property type="protein sequence ID" value="GAS97245.1"/>
    <property type="molecule type" value="Genomic_DNA"/>
</dbReference>
<evidence type="ECO:0000313" key="2">
    <source>
        <dbReference type="Proteomes" id="UP000069443"/>
    </source>
</evidence>
<dbReference type="Proteomes" id="UP000069443">
    <property type="component" value="Unassembled WGS sequence"/>
</dbReference>
<evidence type="ECO:0000313" key="1">
    <source>
        <dbReference type="EMBL" id="GAS97245.1"/>
    </source>
</evidence>